<dbReference type="EnsemblMetazoa" id="MDOA014184-RA">
    <property type="protein sequence ID" value="MDOA014184-PA"/>
    <property type="gene ID" value="MDOA014184"/>
</dbReference>
<dbReference type="VEuPathDB" id="VectorBase:MDOA014184"/>
<evidence type="ECO:0000313" key="3">
    <source>
        <dbReference type="RefSeq" id="XP_005178876.1"/>
    </source>
</evidence>
<dbReference type="OrthoDB" id="7693982at2759"/>
<sequence>MSGANKVNTLVGATTRYIAGRNATQTSYWRTATGGSGRLVKYNKTCEFDRAQKMPSSLRNKQYCDQKFQWTKPEV</sequence>
<accession>A0A1I8NDV4</accession>
<dbReference type="RefSeq" id="XP_005178876.1">
    <property type="nucleotide sequence ID" value="XM_005178819.3"/>
</dbReference>
<name>A0A1I8NDV4_MUSDO</name>
<gene>
    <name evidence="1" type="primary">101897394</name>
    <name evidence="3" type="synonym">LOC101897394</name>
</gene>
<dbReference type="GeneID" id="101897394"/>
<keyword evidence="2" id="KW-1185">Reference proteome</keyword>
<dbReference type="KEGG" id="mde:101897394"/>
<dbReference type="Proteomes" id="UP001652621">
    <property type="component" value="Unplaced"/>
</dbReference>
<dbReference type="STRING" id="7370.A0A1I8NDV4"/>
<evidence type="ECO:0000313" key="2">
    <source>
        <dbReference type="Proteomes" id="UP001652621"/>
    </source>
</evidence>
<dbReference type="AlphaFoldDB" id="A0A1I8NDV4"/>
<protein>
    <submittedName>
        <fullName evidence="3">Uncharacterized protein LOC101897394</fullName>
    </submittedName>
</protein>
<evidence type="ECO:0000313" key="1">
    <source>
        <dbReference type="EnsemblMetazoa" id="MDOA014184-PA"/>
    </source>
</evidence>
<proteinExistence type="predicted"/>
<reference evidence="1" key="1">
    <citation type="submission" date="2020-05" db="UniProtKB">
        <authorList>
            <consortium name="EnsemblMetazoa"/>
        </authorList>
    </citation>
    <scope>IDENTIFICATION</scope>
    <source>
        <strain evidence="1">Aabys</strain>
    </source>
</reference>
<reference evidence="3" key="2">
    <citation type="submission" date="2025-04" db="UniProtKB">
        <authorList>
            <consortium name="RefSeq"/>
        </authorList>
    </citation>
    <scope>IDENTIFICATION</scope>
    <source>
        <strain evidence="3">Aabys</strain>
    </source>
</reference>
<dbReference type="eggNOG" id="ENOG502SDFZ">
    <property type="taxonomic scope" value="Eukaryota"/>
</dbReference>
<organism evidence="1">
    <name type="scientific">Musca domestica</name>
    <name type="common">House fly</name>
    <dbReference type="NCBI Taxonomy" id="7370"/>
    <lineage>
        <taxon>Eukaryota</taxon>
        <taxon>Metazoa</taxon>
        <taxon>Ecdysozoa</taxon>
        <taxon>Arthropoda</taxon>
        <taxon>Hexapoda</taxon>
        <taxon>Insecta</taxon>
        <taxon>Pterygota</taxon>
        <taxon>Neoptera</taxon>
        <taxon>Endopterygota</taxon>
        <taxon>Diptera</taxon>
        <taxon>Brachycera</taxon>
        <taxon>Muscomorpha</taxon>
        <taxon>Muscoidea</taxon>
        <taxon>Muscidae</taxon>
        <taxon>Musca</taxon>
    </lineage>
</organism>
<dbReference type="VEuPathDB" id="VectorBase:MDOMA2_016482"/>